<dbReference type="AlphaFoldDB" id="A0A2S1LFV1"/>
<reference evidence="3 4" key="1">
    <citation type="submission" date="2017-04" db="EMBL/GenBank/DDBJ databases">
        <title>Compelte genome sequence of WV33.</title>
        <authorList>
            <person name="Lee P.C."/>
        </authorList>
    </citation>
    <scope>NUCLEOTIDE SEQUENCE [LARGE SCALE GENOMIC DNA]</scope>
    <source>
        <strain evidence="3 4">WV33</strain>
    </source>
</reference>
<evidence type="ECO:0000259" key="2">
    <source>
        <dbReference type="Pfam" id="PF00884"/>
    </source>
</evidence>
<dbReference type="InterPro" id="IPR017850">
    <property type="entry name" value="Alkaline_phosphatase_core_sf"/>
</dbReference>
<dbReference type="PANTHER" id="PTHR42693:SF33">
    <property type="entry name" value="ARYLSULFATASE"/>
    <property type="match status" value="1"/>
</dbReference>
<evidence type="ECO:0000256" key="1">
    <source>
        <dbReference type="ARBA" id="ARBA00008779"/>
    </source>
</evidence>
<dbReference type="RefSeq" id="WP_108741578.1">
    <property type="nucleotide sequence ID" value="NZ_CP020918.1"/>
</dbReference>
<dbReference type="SUPFAM" id="SSF53649">
    <property type="entry name" value="Alkaline phosphatase-like"/>
    <property type="match status" value="1"/>
</dbReference>
<dbReference type="Gene3D" id="3.40.720.10">
    <property type="entry name" value="Alkaline Phosphatase, subunit A"/>
    <property type="match status" value="1"/>
</dbReference>
<feature type="domain" description="Sulfatase N-terminal" evidence="2">
    <location>
        <begin position="32"/>
        <end position="432"/>
    </location>
</feature>
<accession>A0A2S1LFV1</accession>
<evidence type="ECO:0000313" key="4">
    <source>
        <dbReference type="Proteomes" id="UP000244527"/>
    </source>
</evidence>
<dbReference type="PANTHER" id="PTHR42693">
    <property type="entry name" value="ARYLSULFATASE FAMILY MEMBER"/>
    <property type="match status" value="1"/>
</dbReference>
<dbReference type="Pfam" id="PF00884">
    <property type="entry name" value="Sulfatase"/>
    <property type="match status" value="1"/>
</dbReference>
<evidence type="ECO:0000313" key="3">
    <source>
        <dbReference type="EMBL" id="AWG22660.1"/>
    </source>
</evidence>
<organism evidence="3 4">
    <name type="scientific">Flavobacterium faecale</name>
    <dbReference type="NCBI Taxonomy" id="1355330"/>
    <lineage>
        <taxon>Bacteria</taxon>
        <taxon>Pseudomonadati</taxon>
        <taxon>Bacteroidota</taxon>
        <taxon>Flavobacteriia</taxon>
        <taxon>Flavobacteriales</taxon>
        <taxon>Flavobacteriaceae</taxon>
        <taxon>Flavobacterium</taxon>
    </lineage>
</organism>
<protein>
    <submittedName>
        <fullName evidence="3">Sulfatase</fullName>
    </submittedName>
</protein>
<dbReference type="GO" id="GO:0004065">
    <property type="term" value="F:arylsulfatase activity"/>
    <property type="evidence" value="ECO:0007669"/>
    <property type="project" value="TreeGrafter"/>
</dbReference>
<sequence length="547" mass="61948">MNKNILPVLFIGTVLFSQQVNSQKLDSNKKKPNIIVVFADDISARELPIYNSSTWSVAPQGGDTSDPKFRAVTPVMDRLATEGLYIKTAWGATICSPSRASMMTGRYAHLHKWWHLKDRGKFKNEEGKNITYPLYESSPYTIGIVAKAGGYATYWAGKTQIDGVEKFGFDEGCFTPGVNDKGNPYSDFKIVSQKINGKPVLINEDTGGQVDYYAQGGWYWKPNVELMNYPNSKKKFEYWPNTPESKASYGLNTYGPDVELNFILDFMERKKKEEKPFFIYHTSHLGHDGWDFLNSDINPETRQKWPGTPIVEWKNGKYVRTNPNVTGDKGNYDTHGTVTEGGIHNHVKYLDYQLWQYVQKLKELGIEDNTILIFCADNGTSGYGKGSTVSQRGPHIPMLIYAPCLKMTKKGAQDALADVTDILPTIAEITGVKLPDNYELNGESLIPFLTTSKPEHRKWIYTFHNEKQLIRSKDVLIDGQGTIYDVAKYPADLISFPKIKEVSETSKTYQTEYKELKDILPRFDMYKTEHDAPVNGIGKVDPLKVKK</sequence>
<name>A0A2S1LFV1_9FLAO</name>
<keyword evidence="4" id="KW-1185">Reference proteome</keyword>
<gene>
    <name evidence="3" type="ORF">FFWV33_14550</name>
</gene>
<dbReference type="EMBL" id="CP020918">
    <property type="protein sequence ID" value="AWG22660.1"/>
    <property type="molecule type" value="Genomic_DNA"/>
</dbReference>
<dbReference type="OrthoDB" id="9777768at2"/>
<dbReference type="KEGG" id="ffa:FFWV33_14550"/>
<comment type="similarity">
    <text evidence="1">Belongs to the sulfatase family.</text>
</comment>
<dbReference type="InterPro" id="IPR050738">
    <property type="entry name" value="Sulfatase"/>
</dbReference>
<dbReference type="InterPro" id="IPR000917">
    <property type="entry name" value="Sulfatase_N"/>
</dbReference>
<dbReference type="Proteomes" id="UP000244527">
    <property type="component" value="Chromosome"/>
</dbReference>
<proteinExistence type="inferred from homology"/>